<dbReference type="PANTHER" id="PTHR33630:SF9">
    <property type="entry name" value="CUTINASE 4"/>
    <property type="match status" value="1"/>
</dbReference>
<evidence type="ECO:0000256" key="3">
    <source>
        <dbReference type="ARBA" id="ARBA00022801"/>
    </source>
</evidence>
<keyword evidence="4" id="KW-1015">Disulfide bond</keyword>
<keyword evidence="3" id="KW-0378">Hydrolase</keyword>
<proteinExistence type="inferred from homology"/>
<reference evidence="7 8" key="1">
    <citation type="submission" date="2020-07" db="EMBL/GenBank/DDBJ databases">
        <title>Sequencing the genomes of 1000 actinobacteria strains.</title>
        <authorList>
            <person name="Klenk H.-P."/>
        </authorList>
    </citation>
    <scope>NUCLEOTIDE SEQUENCE [LARGE SCALE GENOMIC DNA]</scope>
    <source>
        <strain evidence="7 8">DSM 44065</strain>
    </source>
</reference>
<keyword evidence="2" id="KW-0719">Serine esterase</keyword>
<comment type="caution">
    <text evidence="7">The sequence shown here is derived from an EMBL/GenBank/DDBJ whole genome shotgun (WGS) entry which is preliminary data.</text>
</comment>
<dbReference type="InterPro" id="IPR013228">
    <property type="entry name" value="PE-PPE_C"/>
</dbReference>
<dbReference type="AlphaFoldDB" id="A0A853AQ80"/>
<dbReference type="InterPro" id="IPR029058">
    <property type="entry name" value="AB_hydrolase_fold"/>
</dbReference>
<dbReference type="PANTHER" id="PTHR33630">
    <property type="entry name" value="CUTINASE RV1984C-RELATED-RELATED"/>
    <property type="match status" value="1"/>
</dbReference>
<feature type="domain" description="PE-PPE" evidence="6">
    <location>
        <begin position="70"/>
        <end position="239"/>
    </location>
</feature>
<evidence type="ECO:0000256" key="4">
    <source>
        <dbReference type="ARBA" id="ARBA00023157"/>
    </source>
</evidence>
<dbReference type="Gene3D" id="3.40.50.1820">
    <property type="entry name" value="alpha/beta hydrolase"/>
    <property type="match status" value="1"/>
</dbReference>
<gene>
    <name evidence="7" type="ORF">HNR68_003523</name>
</gene>
<dbReference type="RefSeq" id="WP_179722519.1">
    <property type="nucleotide sequence ID" value="NZ_BAABFH010000001.1"/>
</dbReference>
<comment type="similarity">
    <text evidence="1">Belongs to the cutinase family.</text>
</comment>
<name>A0A853AQ80_9PSEU</name>
<feature type="chain" id="PRO_5039367131" description="PE-PPE domain-containing protein" evidence="5">
    <location>
        <begin position="29"/>
        <end position="314"/>
    </location>
</feature>
<keyword evidence="8" id="KW-1185">Reference proteome</keyword>
<dbReference type="SUPFAM" id="SSF53474">
    <property type="entry name" value="alpha/beta-Hydrolases"/>
    <property type="match status" value="1"/>
</dbReference>
<evidence type="ECO:0000259" key="6">
    <source>
        <dbReference type="Pfam" id="PF08237"/>
    </source>
</evidence>
<dbReference type="Proteomes" id="UP000587002">
    <property type="component" value="Unassembled WGS sequence"/>
</dbReference>
<protein>
    <recommendedName>
        <fullName evidence="6">PE-PPE domain-containing protein</fullName>
    </recommendedName>
</protein>
<dbReference type="InterPro" id="IPR000675">
    <property type="entry name" value="Cutinase/axe"/>
</dbReference>
<dbReference type="SMART" id="SM01110">
    <property type="entry name" value="Cutinase"/>
    <property type="match status" value="1"/>
</dbReference>
<sequence>MRTRKNTARLLGAAAAAVAIGAAALPLATDSAAEACPDTAVFEVDGYGHGETLTNWNSSAFNASPPAGWQIVQVPYYAGVFPVKDRIALDESVAQGAAELERAVRDFHAGCSGSRLVLAGYSEGALVAGEVLQTLARDGSIPHEQVNGVLYGNPRRAFGDGGIGGVAGGIETNVPTILPGVTMRGGHDFGDLAVHEICNVNDGICNSNNMITNLAAFANGLVGYASGDHGYDLNPARDLGSGLTLHPQPQRVPHGPPLPIDIGTPWQLQQELGQDAAARQAVVEAREQLGRFISPDVLERLQAESPWFAVLDAT</sequence>
<evidence type="ECO:0000256" key="2">
    <source>
        <dbReference type="ARBA" id="ARBA00022487"/>
    </source>
</evidence>
<feature type="signal peptide" evidence="5">
    <location>
        <begin position="1"/>
        <end position="28"/>
    </location>
</feature>
<evidence type="ECO:0000313" key="7">
    <source>
        <dbReference type="EMBL" id="NYI84893.1"/>
    </source>
</evidence>
<dbReference type="EMBL" id="JACCFJ010000001">
    <property type="protein sequence ID" value="NYI84893.1"/>
    <property type="molecule type" value="Genomic_DNA"/>
</dbReference>
<organism evidence="7 8">
    <name type="scientific">Saccharopolyspora hordei</name>
    <dbReference type="NCBI Taxonomy" id="1838"/>
    <lineage>
        <taxon>Bacteria</taxon>
        <taxon>Bacillati</taxon>
        <taxon>Actinomycetota</taxon>
        <taxon>Actinomycetes</taxon>
        <taxon>Pseudonocardiales</taxon>
        <taxon>Pseudonocardiaceae</taxon>
        <taxon>Saccharopolyspora</taxon>
    </lineage>
</organism>
<keyword evidence="5" id="KW-0732">Signal</keyword>
<evidence type="ECO:0000256" key="1">
    <source>
        <dbReference type="ARBA" id="ARBA00007534"/>
    </source>
</evidence>
<evidence type="ECO:0000313" key="8">
    <source>
        <dbReference type="Proteomes" id="UP000587002"/>
    </source>
</evidence>
<dbReference type="Pfam" id="PF08237">
    <property type="entry name" value="PE-PPE"/>
    <property type="match status" value="1"/>
</dbReference>
<dbReference type="GO" id="GO:0052689">
    <property type="term" value="F:carboxylic ester hydrolase activity"/>
    <property type="evidence" value="ECO:0007669"/>
    <property type="project" value="UniProtKB-KW"/>
</dbReference>
<accession>A0A853AQ80</accession>
<evidence type="ECO:0000256" key="5">
    <source>
        <dbReference type="SAM" id="SignalP"/>
    </source>
</evidence>